<evidence type="ECO:0000313" key="6">
    <source>
        <dbReference type="Proteomes" id="UP000253740"/>
    </source>
</evidence>
<evidence type="ECO:0000256" key="1">
    <source>
        <dbReference type="SAM" id="MobiDB-lite"/>
    </source>
</evidence>
<keyword evidence="2" id="KW-0812">Transmembrane</keyword>
<keyword evidence="6" id="KW-1185">Reference proteome</keyword>
<dbReference type="STRING" id="1475481.GCA_000953855_02354"/>
<dbReference type="Proteomes" id="UP000253740">
    <property type="component" value="Unassembled WGS sequence"/>
</dbReference>
<keyword evidence="2" id="KW-0472">Membrane</keyword>
<dbReference type="EMBL" id="DF970239">
    <property type="protein sequence ID" value="GAP66992.1"/>
    <property type="molecule type" value="Genomic_DNA"/>
</dbReference>
<dbReference type="EMBL" id="DF952378">
    <property type="protein sequence ID" value="GAN44145.1"/>
    <property type="molecule type" value="Genomic_DNA"/>
</dbReference>
<reference evidence="5" key="2">
    <citation type="submission" date="2015-08" db="EMBL/GenBank/DDBJ databases">
        <title>Complete DNA Sequence of Pseudomonas syringae pv. actinidiae, the Causal Agent of Kiwifruit Canker Disease.</title>
        <authorList>
            <person name="Rikkerink E.H.A."/>
            <person name="Fineran P.C."/>
        </authorList>
    </citation>
    <scope>NUCLEOTIDE SEQUENCE</scope>
    <source>
        <strain evidence="5">SkMP5</strain>
    </source>
</reference>
<dbReference type="HOGENOM" id="CLU_1128173_0_0_6"/>
<evidence type="ECO:0000313" key="4">
    <source>
        <dbReference type="EMBL" id="GAN44145.1"/>
    </source>
</evidence>
<accession>A0A0K8QRG7</accession>
<feature type="region of interest" description="Disordered" evidence="1">
    <location>
        <begin position="92"/>
        <end position="111"/>
    </location>
</feature>
<dbReference type="OrthoDB" id="5801518at2"/>
<name>A0A0K8QRG7_9GAMM</name>
<dbReference type="AlphaFoldDB" id="A0A0K8QRG7"/>
<proteinExistence type="predicted"/>
<keyword evidence="2" id="KW-1133">Transmembrane helix</keyword>
<evidence type="ECO:0000259" key="3">
    <source>
        <dbReference type="Pfam" id="PF16697"/>
    </source>
</evidence>
<feature type="transmembrane region" description="Helical" evidence="2">
    <location>
        <begin position="229"/>
        <end position="249"/>
    </location>
</feature>
<evidence type="ECO:0000256" key="2">
    <source>
        <dbReference type="SAM" id="Phobius"/>
    </source>
</evidence>
<dbReference type="CDD" id="cd00060">
    <property type="entry name" value="FHA"/>
    <property type="match status" value="1"/>
</dbReference>
<sequence>MRIVFLNGEHPDVDSTAERLRVGSAGDNDIVLRAAEVAAHHFSLFHDRRGLVLTVEPGAARVYVNARPVREKALLRFGDVISVGTAKCLLQADPRAETDPPPAAAGSEAGERPGWAALRAVAGPLSGHLLPIERRLELPLAEPAPAGVAVELREGALWLEARGNVVQVNGVAMSSGRLMPGDQLCVGAHRYVIEAPGLQAEASLARQRVAFVPHEAALPEDTAGPRGEVWWLIVTAALLGLGIALLLLFRP</sequence>
<dbReference type="Pfam" id="PF16697">
    <property type="entry name" value="Yop-YscD_cpl"/>
    <property type="match status" value="1"/>
</dbReference>
<feature type="domain" description="YscD cytoplasmic" evidence="3">
    <location>
        <begin position="17"/>
        <end position="91"/>
    </location>
</feature>
<dbReference type="SUPFAM" id="SSF49879">
    <property type="entry name" value="SMAD/FHA domain"/>
    <property type="match status" value="1"/>
</dbReference>
<dbReference type="InterPro" id="IPR008984">
    <property type="entry name" value="SMAD_FHA_dom_sf"/>
</dbReference>
<dbReference type="Gene3D" id="2.60.200.20">
    <property type="match status" value="1"/>
</dbReference>
<evidence type="ECO:0000313" key="5">
    <source>
        <dbReference type="EMBL" id="GAP66992.1"/>
    </source>
</evidence>
<gene>
    <name evidence="4" type="ORF">MBSD_0665</name>
    <name evidence="5" type="ORF">MBSD_n2308</name>
</gene>
<dbReference type="InterPro" id="IPR032030">
    <property type="entry name" value="YscD_cytoplasmic_dom"/>
</dbReference>
<organism evidence="5">
    <name type="scientific">Mizugakiibacter sediminis</name>
    <dbReference type="NCBI Taxonomy" id="1475481"/>
    <lineage>
        <taxon>Bacteria</taxon>
        <taxon>Pseudomonadati</taxon>
        <taxon>Pseudomonadota</taxon>
        <taxon>Gammaproteobacteria</taxon>
        <taxon>Lysobacterales</taxon>
        <taxon>Rhodanobacteraceae</taxon>
        <taxon>Mizugakiibacter</taxon>
    </lineage>
</organism>
<reference evidence="4" key="1">
    <citation type="submission" date="2015-03" db="EMBL/GenBank/DDBJ databases">
        <title>Draft genome sequence of Mizugakiibacter sediminis skMP5.</title>
        <authorList>
            <person name="Watanabe T."/>
            <person name="Kojima H."/>
            <person name="Fukui M."/>
        </authorList>
    </citation>
    <scope>NUCLEOTIDE SEQUENCE</scope>
    <source>
        <strain evidence="4">SkMP5</strain>
    </source>
</reference>
<protein>
    <submittedName>
        <fullName evidence="5">FHA domain-containing protein</fullName>
    </submittedName>
    <submittedName>
        <fullName evidence="4">Forkhead-associated protein</fullName>
    </submittedName>
</protein>
<dbReference type="RefSeq" id="WP_062537547.1">
    <property type="nucleotide sequence ID" value="NZ_DF970239.1"/>
</dbReference>